<keyword evidence="3" id="KW-1185">Reference proteome</keyword>
<protein>
    <submittedName>
        <fullName evidence="2">Uncharacterized protein</fullName>
    </submittedName>
</protein>
<reference evidence="2" key="2">
    <citation type="submission" date="2023-07" db="EMBL/GenBank/DDBJ databases">
        <authorList>
            <consortium name="Lawrence Berkeley National Laboratory"/>
            <person name="Haridas S."/>
            <person name="Hensen N."/>
            <person name="Bonometti L."/>
            <person name="Westerberg I."/>
            <person name="Brannstrom I.O."/>
            <person name="Guillou S."/>
            <person name="Cros-Aarteil S."/>
            <person name="Calhoun S."/>
            <person name="Kuo A."/>
            <person name="Mondo S."/>
            <person name="Pangilinan J."/>
            <person name="Riley R."/>
            <person name="LaButti K."/>
            <person name="Andreopoulos B."/>
            <person name="Lipzen A."/>
            <person name="Chen C."/>
            <person name="Yanf M."/>
            <person name="Daum C."/>
            <person name="Ng V."/>
            <person name="Clum A."/>
            <person name="Steindorff A."/>
            <person name="Ohm R."/>
            <person name="Martin F."/>
            <person name="Silar P."/>
            <person name="Natvig D."/>
            <person name="Lalanne C."/>
            <person name="Gautier V."/>
            <person name="Ament-velasquez S.L."/>
            <person name="Kruys A."/>
            <person name="Hutchinson M.I."/>
            <person name="Powell A.J."/>
            <person name="Barry K."/>
            <person name="Miller A.N."/>
            <person name="Grigoriev I.V."/>
            <person name="Debuchy R."/>
            <person name="Gladieux P."/>
            <person name="Thoren M.H."/>
            <person name="Johannesson H."/>
        </authorList>
    </citation>
    <scope>NUCLEOTIDE SEQUENCE</scope>
    <source>
        <strain evidence="2">FGSC 1904</strain>
    </source>
</reference>
<sequence>MLHMGNNKVGIAFHTPGRYYGATSVMMMPRLIVHINHFIAISGLALRNLRHLGISKASNRQCLQMPLMRADNLDLHQLPSHGTRRPSSHELRRIATEGNRCQNRTSDLNPQKSQTSLKRGGLQKTWEEGKLGVQTYAALAHRLRQAAAVRRDECKGHKRERSSLGGKSPGKWRWMMETCHQWQTWVKSFQFPNESYHAVGRRSHHHKVELCTVNLLSQHEAATCPDCIRVSSWFPFLKSSQMILGWV</sequence>
<name>A0AAE0PJX8_SORBR</name>
<evidence type="ECO:0000313" key="3">
    <source>
        <dbReference type="Proteomes" id="UP001281003"/>
    </source>
</evidence>
<evidence type="ECO:0000313" key="2">
    <source>
        <dbReference type="EMBL" id="KAK3401207.1"/>
    </source>
</evidence>
<proteinExistence type="predicted"/>
<reference evidence="2" key="1">
    <citation type="journal article" date="2023" name="Mol. Phylogenet. Evol.">
        <title>Genome-scale phylogeny and comparative genomics of the fungal order Sordariales.</title>
        <authorList>
            <person name="Hensen N."/>
            <person name="Bonometti L."/>
            <person name="Westerberg I."/>
            <person name="Brannstrom I.O."/>
            <person name="Guillou S."/>
            <person name="Cros-Aarteil S."/>
            <person name="Calhoun S."/>
            <person name="Haridas S."/>
            <person name="Kuo A."/>
            <person name="Mondo S."/>
            <person name="Pangilinan J."/>
            <person name="Riley R."/>
            <person name="LaButti K."/>
            <person name="Andreopoulos B."/>
            <person name="Lipzen A."/>
            <person name="Chen C."/>
            <person name="Yan M."/>
            <person name="Daum C."/>
            <person name="Ng V."/>
            <person name="Clum A."/>
            <person name="Steindorff A."/>
            <person name="Ohm R.A."/>
            <person name="Martin F."/>
            <person name="Silar P."/>
            <person name="Natvig D.O."/>
            <person name="Lalanne C."/>
            <person name="Gautier V."/>
            <person name="Ament-Velasquez S.L."/>
            <person name="Kruys A."/>
            <person name="Hutchinson M.I."/>
            <person name="Powell A.J."/>
            <person name="Barry K."/>
            <person name="Miller A.N."/>
            <person name="Grigoriev I.V."/>
            <person name="Debuchy R."/>
            <person name="Gladieux P."/>
            <person name="Hiltunen Thoren M."/>
            <person name="Johannesson H."/>
        </authorList>
    </citation>
    <scope>NUCLEOTIDE SEQUENCE</scope>
    <source>
        <strain evidence="2">FGSC 1904</strain>
    </source>
</reference>
<comment type="caution">
    <text evidence="2">The sequence shown here is derived from an EMBL/GenBank/DDBJ whole genome shotgun (WGS) entry which is preliminary data.</text>
</comment>
<dbReference type="Proteomes" id="UP001281003">
    <property type="component" value="Unassembled WGS sequence"/>
</dbReference>
<feature type="compositionally biased region" description="Polar residues" evidence="1">
    <location>
        <begin position="99"/>
        <end position="117"/>
    </location>
</feature>
<organism evidence="2 3">
    <name type="scientific">Sordaria brevicollis</name>
    <dbReference type="NCBI Taxonomy" id="83679"/>
    <lineage>
        <taxon>Eukaryota</taxon>
        <taxon>Fungi</taxon>
        <taxon>Dikarya</taxon>
        <taxon>Ascomycota</taxon>
        <taxon>Pezizomycotina</taxon>
        <taxon>Sordariomycetes</taxon>
        <taxon>Sordariomycetidae</taxon>
        <taxon>Sordariales</taxon>
        <taxon>Sordariaceae</taxon>
        <taxon>Sordaria</taxon>
    </lineage>
</organism>
<gene>
    <name evidence="2" type="ORF">B0T20DRAFT_163105</name>
</gene>
<dbReference type="EMBL" id="JAUTDP010000003">
    <property type="protein sequence ID" value="KAK3401207.1"/>
    <property type="molecule type" value="Genomic_DNA"/>
</dbReference>
<feature type="region of interest" description="Disordered" evidence="1">
    <location>
        <begin position="97"/>
        <end position="121"/>
    </location>
</feature>
<evidence type="ECO:0000256" key="1">
    <source>
        <dbReference type="SAM" id="MobiDB-lite"/>
    </source>
</evidence>
<accession>A0AAE0PJX8</accession>
<dbReference type="AlphaFoldDB" id="A0AAE0PJX8"/>